<keyword evidence="5" id="KW-0175">Coiled coil</keyword>
<dbReference type="GO" id="GO:0048278">
    <property type="term" value="P:vesicle docking"/>
    <property type="evidence" value="ECO:0007669"/>
    <property type="project" value="TreeGrafter"/>
</dbReference>
<dbReference type="GO" id="GO:0012505">
    <property type="term" value="C:endomembrane system"/>
    <property type="evidence" value="ECO:0007669"/>
    <property type="project" value="TreeGrafter"/>
</dbReference>
<dbReference type="SUPFAM" id="SSF47661">
    <property type="entry name" value="t-snare proteins"/>
    <property type="match status" value="1"/>
</dbReference>
<keyword evidence="11" id="KW-1185">Reference proteome</keyword>
<dbReference type="CDD" id="cd00179">
    <property type="entry name" value="SynN"/>
    <property type="match status" value="1"/>
</dbReference>
<evidence type="ECO:0000313" key="11">
    <source>
        <dbReference type="Proteomes" id="UP000078561"/>
    </source>
</evidence>
<dbReference type="AlphaFoldDB" id="A0A168Q8P6"/>
<dbReference type="OMA" id="RWICFIL"/>
<dbReference type="GO" id="GO:0000149">
    <property type="term" value="F:SNARE binding"/>
    <property type="evidence" value="ECO:0007669"/>
    <property type="project" value="TreeGrafter"/>
</dbReference>
<evidence type="ECO:0000256" key="3">
    <source>
        <dbReference type="ARBA" id="ARBA00022692"/>
    </source>
</evidence>
<protein>
    <recommendedName>
        <fullName evidence="9">t-SNARE coiled-coil homology domain-containing protein</fullName>
    </recommendedName>
</protein>
<evidence type="ECO:0000313" key="10">
    <source>
        <dbReference type="EMBL" id="SAM03908.1"/>
    </source>
</evidence>
<evidence type="ECO:0000256" key="6">
    <source>
        <dbReference type="ARBA" id="ARBA00023136"/>
    </source>
</evidence>
<organism evidence="10">
    <name type="scientific">Absidia glauca</name>
    <name type="common">Pin mould</name>
    <dbReference type="NCBI Taxonomy" id="4829"/>
    <lineage>
        <taxon>Eukaryota</taxon>
        <taxon>Fungi</taxon>
        <taxon>Fungi incertae sedis</taxon>
        <taxon>Mucoromycota</taxon>
        <taxon>Mucoromycotina</taxon>
        <taxon>Mucoromycetes</taxon>
        <taxon>Mucorales</taxon>
        <taxon>Cunninghamellaceae</taxon>
        <taxon>Absidia</taxon>
    </lineage>
</organism>
<evidence type="ECO:0000259" key="9">
    <source>
        <dbReference type="PROSITE" id="PS50192"/>
    </source>
</evidence>
<feature type="transmembrane region" description="Helical" evidence="8">
    <location>
        <begin position="323"/>
        <end position="344"/>
    </location>
</feature>
<evidence type="ECO:0000256" key="7">
    <source>
        <dbReference type="SAM" id="MobiDB-lite"/>
    </source>
</evidence>
<feature type="region of interest" description="Disordered" evidence="7">
    <location>
        <begin position="1"/>
        <end position="82"/>
    </location>
</feature>
<dbReference type="STRING" id="4829.A0A168Q8P6"/>
<dbReference type="SMART" id="SM00503">
    <property type="entry name" value="SynN"/>
    <property type="match status" value="1"/>
</dbReference>
<dbReference type="InParanoid" id="A0A168Q8P6"/>
<dbReference type="FunFam" id="1.20.58.70:FF:000008">
    <property type="entry name" value="Syntaxin family protein"/>
    <property type="match status" value="1"/>
</dbReference>
<dbReference type="PROSITE" id="PS50192">
    <property type="entry name" value="T_SNARE"/>
    <property type="match status" value="1"/>
</dbReference>
<feature type="region of interest" description="Disordered" evidence="7">
    <location>
        <begin position="354"/>
        <end position="375"/>
    </location>
</feature>
<accession>A0A168Q8P6</accession>
<keyword evidence="3 8" id="KW-0812">Transmembrane</keyword>
<dbReference type="GO" id="GO:0031201">
    <property type="term" value="C:SNARE complex"/>
    <property type="evidence" value="ECO:0007669"/>
    <property type="project" value="TreeGrafter"/>
</dbReference>
<dbReference type="SMART" id="SM00397">
    <property type="entry name" value="t_SNARE"/>
    <property type="match status" value="1"/>
</dbReference>
<keyword evidence="6 8" id="KW-0472">Membrane</keyword>
<dbReference type="Pfam" id="PF05739">
    <property type="entry name" value="SNARE"/>
    <property type="match status" value="1"/>
</dbReference>
<evidence type="ECO:0000256" key="5">
    <source>
        <dbReference type="ARBA" id="ARBA00023054"/>
    </source>
</evidence>
<dbReference type="Pfam" id="PF00804">
    <property type="entry name" value="Syntaxin"/>
    <property type="match status" value="1"/>
</dbReference>
<dbReference type="InterPro" id="IPR006011">
    <property type="entry name" value="Syntaxin_N"/>
</dbReference>
<dbReference type="PANTHER" id="PTHR19957">
    <property type="entry name" value="SYNTAXIN"/>
    <property type="match status" value="1"/>
</dbReference>
<keyword evidence="4 8" id="KW-1133">Transmembrane helix</keyword>
<feature type="compositionally biased region" description="Low complexity" evidence="7">
    <location>
        <begin position="361"/>
        <end position="375"/>
    </location>
</feature>
<evidence type="ECO:0000256" key="1">
    <source>
        <dbReference type="ARBA" id="ARBA00004211"/>
    </source>
</evidence>
<dbReference type="GO" id="GO:0006886">
    <property type="term" value="P:intracellular protein transport"/>
    <property type="evidence" value="ECO:0007669"/>
    <property type="project" value="TreeGrafter"/>
</dbReference>
<dbReference type="EMBL" id="LT554307">
    <property type="protein sequence ID" value="SAM03908.1"/>
    <property type="molecule type" value="Genomic_DNA"/>
</dbReference>
<dbReference type="PANTHER" id="PTHR19957:SF307">
    <property type="entry name" value="PROTEIN SSO1-RELATED"/>
    <property type="match status" value="1"/>
</dbReference>
<dbReference type="Proteomes" id="UP000078561">
    <property type="component" value="Unassembled WGS sequence"/>
</dbReference>
<evidence type="ECO:0000256" key="8">
    <source>
        <dbReference type="SAM" id="Phobius"/>
    </source>
</evidence>
<dbReference type="InterPro" id="IPR045242">
    <property type="entry name" value="Syntaxin"/>
</dbReference>
<dbReference type="GO" id="GO:0006906">
    <property type="term" value="P:vesicle fusion"/>
    <property type="evidence" value="ECO:0007669"/>
    <property type="project" value="TreeGrafter"/>
</dbReference>
<reference evidence="10" key="1">
    <citation type="submission" date="2016-04" db="EMBL/GenBank/DDBJ databases">
        <authorList>
            <person name="Evans L.H."/>
            <person name="Alamgir A."/>
            <person name="Owens N."/>
            <person name="Weber N.D."/>
            <person name="Virtaneva K."/>
            <person name="Barbian K."/>
            <person name="Babar A."/>
            <person name="Rosenke K."/>
        </authorList>
    </citation>
    <scope>NUCLEOTIDE SEQUENCE [LARGE SCALE GENOMIC DNA]</scope>
    <source>
        <strain evidence="10">CBS 101.48</strain>
    </source>
</reference>
<proteinExistence type="inferred from homology"/>
<dbReference type="InterPro" id="IPR000727">
    <property type="entry name" value="T_SNARE_dom"/>
</dbReference>
<sequence length="375" mass="42365">MYVFDLNASAGHDDGFGPRRTPAGYDNSGTATTTSPRPTQPSRYNQSRTTTSSSRYNTQPPPPPQDSLDHQSYEMTPQRPQADVSTMPGFFEEIDDLKSEIATVGNNVQEIQSLHESALSVTSVSQSKNYASQLASLKNETQQRNNDIKNRLKTLEGANGKYKGSDGQIRKTQTEALRKRFLGTIQEYQDMERMYDQRYRQRIERQIRIVKPEATSEEVEDIIDSDNSSQVFTQSLMQAGRSSQARAVLNEVQDRHQDIKRIEKTIVELHQLFMDMQMLVEQQGETLDQVEHHAEDTTQQMEQGNNFIARAIKSARATRRKKWYCLCLAIVLAVVIAILVWWFGFNHVGLNGNPAHKSEESQTATVTASATPTST</sequence>
<gene>
    <name evidence="10" type="primary">ABSGL_09764.1 scaffold 11617</name>
</gene>
<dbReference type="FunCoup" id="A0A168Q8P6">
    <property type="interactions" value="316"/>
</dbReference>
<dbReference type="InterPro" id="IPR010989">
    <property type="entry name" value="SNARE"/>
</dbReference>
<dbReference type="CDD" id="cd15849">
    <property type="entry name" value="SNARE_Sso1"/>
    <property type="match status" value="1"/>
</dbReference>
<dbReference type="GO" id="GO:0005886">
    <property type="term" value="C:plasma membrane"/>
    <property type="evidence" value="ECO:0007669"/>
    <property type="project" value="TreeGrafter"/>
</dbReference>
<name>A0A168Q8P6_ABSGL</name>
<dbReference type="Gene3D" id="1.20.58.70">
    <property type="match status" value="1"/>
</dbReference>
<comment type="subcellular location">
    <subcellularLocation>
        <location evidence="1">Membrane</location>
        <topology evidence="1">Single-pass type IV membrane protein</topology>
    </subcellularLocation>
</comment>
<comment type="similarity">
    <text evidence="2">Belongs to the syntaxin family.</text>
</comment>
<feature type="domain" description="T-SNARE coiled-coil homology" evidence="9">
    <location>
        <begin position="249"/>
        <end position="311"/>
    </location>
</feature>
<feature type="compositionally biased region" description="Low complexity" evidence="7">
    <location>
        <begin position="28"/>
        <end position="58"/>
    </location>
</feature>
<evidence type="ECO:0000256" key="2">
    <source>
        <dbReference type="ARBA" id="ARBA00009063"/>
    </source>
</evidence>
<dbReference type="GO" id="GO:0005484">
    <property type="term" value="F:SNAP receptor activity"/>
    <property type="evidence" value="ECO:0007669"/>
    <property type="project" value="TreeGrafter"/>
</dbReference>
<evidence type="ECO:0000256" key="4">
    <source>
        <dbReference type="ARBA" id="ARBA00022989"/>
    </source>
</evidence>
<dbReference type="GO" id="GO:0006887">
    <property type="term" value="P:exocytosis"/>
    <property type="evidence" value="ECO:0007669"/>
    <property type="project" value="TreeGrafter"/>
</dbReference>
<dbReference type="OrthoDB" id="10255013at2759"/>